<evidence type="ECO:0000313" key="3">
    <source>
        <dbReference type="Proteomes" id="UP000269221"/>
    </source>
</evidence>
<dbReference type="EMBL" id="QRBI01000072">
    <property type="protein sequence ID" value="RMC22560.1"/>
    <property type="molecule type" value="Genomic_DNA"/>
</dbReference>
<dbReference type="Proteomes" id="UP000269221">
    <property type="component" value="Unassembled WGS sequence"/>
</dbReference>
<gene>
    <name evidence="2" type="ORF">DUI87_00435</name>
</gene>
<feature type="compositionally biased region" description="Acidic residues" evidence="1">
    <location>
        <begin position="89"/>
        <end position="102"/>
    </location>
</feature>
<dbReference type="OrthoDB" id="5876240at2759"/>
<protein>
    <submittedName>
        <fullName evidence="2">Uncharacterized protein</fullName>
    </submittedName>
</protein>
<evidence type="ECO:0000256" key="1">
    <source>
        <dbReference type="SAM" id="MobiDB-lite"/>
    </source>
</evidence>
<feature type="region of interest" description="Disordered" evidence="1">
    <location>
        <begin position="1"/>
        <end position="39"/>
    </location>
</feature>
<organism evidence="2 3">
    <name type="scientific">Hirundo rustica rustica</name>
    <dbReference type="NCBI Taxonomy" id="333673"/>
    <lineage>
        <taxon>Eukaryota</taxon>
        <taxon>Metazoa</taxon>
        <taxon>Chordata</taxon>
        <taxon>Craniata</taxon>
        <taxon>Vertebrata</taxon>
        <taxon>Euteleostomi</taxon>
        <taxon>Archelosauria</taxon>
        <taxon>Archosauria</taxon>
        <taxon>Dinosauria</taxon>
        <taxon>Saurischia</taxon>
        <taxon>Theropoda</taxon>
        <taxon>Coelurosauria</taxon>
        <taxon>Aves</taxon>
        <taxon>Neognathae</taxon>
        <taxon>Neoaves</taxon>
        <taxon>Telluraves</taxon>
        <taxon>Australaves</taxon>
        <taxon>Passeriformes</taxon>
        <taxon>Sylvioidea</taxon>
        <taxon>Hirundinidae</taxon>
        <taxon>Hirundo</taxon>
    </lineage>
</organism>
<feature type="region of interest" description="Disordered" evidence="1">
    <location>
        <begin position="77"/>
        <end position="103"/>
    </location>
</feature>
<proteinExistence type="predicted"/>
<keyword evidence="3" id="KW-1185">Reference proteome</keyword>
<comment type="caution">
    <text evidence="2">The sequence shown here is derived from an EMBL/GenBank/DDBJ whole genome shotgun (WGS) entry which is preliminary data.</text>
</comment>
<sequence>MAGASRRAAGSRLLGAAPAAPGVVGRGSGDPRELPGADQESFLLANVLPAPGGDPASPRRNGDEQEELIAAMERRLEIAGSGESSPEFPENDAADAAEDADPEILHRLFEGESEAESFYGFEEEDLELMEI</sequence>
<dbReference type="AlphaFoldDB" id="A0A3M0LHU5"/>
<name>A0A3M0LHU5_HIRRU</name>
<feature type="region of interest" description="Disordered" evidence="1">
    <location>
        <begin position="47"/>
        <end position="66"/>
    </location>
</feature>
<dbReference type="STRING" id="333673.A0A3M0LHU5"/>
<reference evidence="2 3" key="1">
    <citation type="submission" date="2018-07" db="EMBL/GenBank/DDBJ databases">
        <title>A high quality draft genome assembly of the barn swallow (H. rustica rustica).</title>
        <authorList>
            <person name="Formenti G."/>
            <person name="Chiara M."/>
            <person name="Poveda L."/>
            <person name="Francoijs K.-J."/>
            <person name="Bonisoli-Alquati A."/>
            <person name="Canova L."/>
            <person name="Gianfranceschi L."/>
            <person name="Horner D.S."/>
            <person name="Saino N."/>
        </authorList>
    </citation>
    <scope>NUCLEOTIDE SEQUENCE [LARGE SCALE GENOMIC DNA]</scope>
    <source>
        <strain evidence="2">Chelidonia</strain>
        <tissue evidence="2">Blood</tissue>
    </source>
</reference>
<feature type="compositionally biased region" description="Low complexity" evidence="1">
    <location>
        <begin position="1"/>
        <end position="23"/>
    </location>
</feature>
<accession>A0A3M0LHU5</accession>
<evidence type="ECO:0000313" key="2">
    <source>
        <dbReference type="EMBL" id="RMC22560.1"/>
    </source>
</evidence>